<accession>A0A1Z5JLR1</accession>
<dbReference type="Gene3D" id="3.30.56.30">
    <property type="entry name" value="Signal recognition particle, SRP19-like subunit"/>
    <property type="match status" value="1"/>
</dbReference>
<evidence type="ECO:0000256" key="3">
    <source>
        <dbReference type="ARBA" id="ARBA00023135"/>
    </source>
</evidence>
<dbReference type="GO" id="GO:0008312">
    <property type="term" value="F:7S RNA binding"/>
    <property type="evidence" value="ECO:0007669"/>
    <property type="project" value="InterPro"/>
</dbReference>
<dbReference type="PANTHER" id="PTHR17453:SF0">
    <property type="entry name" value="SIGNAL RECOGNITION PARTICLE 19 KDA PROTEIN"/>
    <property type="match status" value="1"/>
</dbReference>
<keyword evidence="3" id="KW-0733">Signal recognition particle</keyword>
<organism evidence="6 7">
    <name type="scientific">Fistulifera solaris</name>
    <name type="common">Oleaginous diatom</name>
    <dbReference type="NCBI Taxonomy" id="1519565"/>
    <lineage>
        <taxon>Eukaryota</taxon>
        <taxon>Sar</taxon>
        <taxon>Stramenopiles</taxon>
        <taxon>Ochrophyta</taxon>
        <taxon>Bacillariophyta</taxon>
        <taxon>Bacillariophyceae</taxon>
        <taxon>Bacillariophycidae</taxon>
        <taxon>Naviculales</taxon>
        <taxon>Naviculaceae</taxon>
        <taxon>Fistulifera</taxon>
    </lineage>
</organism>
<dbReference type="InterPro" id="IPR036521">
    <property type="entry name" value="SRP19-like_sf"/>
</dbReference>
<feature type="region of interest" description="Disordered" evidence="5">
    <location>
        <begin position="168"/>
        <end position="201"/>
    </location>
</feature>
<feature type="compositionally biased region" description="Basic and acidic residues" evidence="5">
    <location>
        <begin position="168"/>
        <end position="184"/>
    </location>
</feature>
<evidence type="ECO:0000256" key="5">
    <source>
        <dbReference type="SAM" id="MobiDB-lite"/>
    </source>
</evidence>
<evidence type="ECO:0008006" key="8">
    <source>
        <dbReference type="Google" id="ProtNLM"/>
    </source>
</evidence>
<evidence type="ECO:0000256" key="4">
    <source>
        <dbReference type="ARBA" id="ARBA00023274"/>
    </source>
</evidence>
<dbReference type="InParanoid" id="A0A1Z5JLR1"/>
<proteinExistence type="predicted"/>
<evidence type="ECO:0000313" key="6">
    <source>
        <dbReference type="EMBL" id="GAX14924.1"/>
    </source>
</evidence>
<evidence type="ECO:0000313" key="7">
    <source>
        <dbReference type="Proteomes" id="UP000198406"/>
    </source>
</evidence>
<comment type="caution">
    <text evidence="6">The sequence shown here is derived from an EMBL/GenBank/DDBJ whole genome shotgun (WGS) entry which is preliminary data.</text>
</comment>
<keyword evidence="7" id="KW-1185">Reference proteome</keyword>
<gene>
    <name evidence="6" type="ORF">FisN_12Lh374</name>
</gene>
<dbReference type="AlphaFoldDB" id="A0A1Z5JLR1"/>
<dbReference type="OrthoDB" id="2190947at2759"/>
<dbReference type="EMBL" id="BDSP01000087">
    <property type="protein sequence ID" value="GAX14924.1"/>
    <property type="molecule type" value="Genomic_DNA"/>
</dbReference>
<dbReference type="SUPFAM" id="SSF69695">
    <property type="entry name" value="SRP19"/>
    <property type="match status" value="1"/>
</dbReference>
<sequence length="201" mass="22822">MGKKKGGVRIKQVGPKAPAMPINPMDALQIPEDEMVHLPPAPDRSYRIFWPLQETFTMDTTGFQVIYPSYLDSTKTIKQGRRIGAEQAVETPSVMDLSQALQSLHIRHVLQPYKGYSRDITCQWDNAGRVLVDVSNHTKKELMLKLAEKLPNLPDRIARMERLKLEQQKAEKERAEAMAEKETVVKNNVTSKKKGKKGTKK</sequence>
<feature type="compositionally biased region" description="Basic residues" evidence="5">
    <location>
        <begin position="191"/>
        <end position="201"/>
    </location>
</feature>
<keyword evidence="2" id="KW-0963">Cytoplasm</keyword>
<dbReference type="GO" id="GO:0006617">
    <property type="term" value="P:SRP-dependent cotranslational protein targeting to membrane, signal sequence recognition"/>
    <property type="evidence" value="ECO:0007669"/>
    <property type="project" value="TreeGrafter"/>
</dbReference>
<comment type="subcellular location">
    <subcellularLocation>
        <location evidence="1">Cytoplasm</location>
    </subcellularLocation>
</comment>
<keyword evidence="4" id="KW-0687">Ribonucleoprotein</keyword>
<evidence type="ECO:0000256" key="1">
    <source>
        <dbReference type="ARBA" id="ARBA00004496"/>
    </source>
</evidence>
<reference evidence="6 7" key="1">
    <citation type="journal article" date="2015" name="Plant Cell">
        <title>Oil accumulation by the oleaginous diatom Fistulifera solaris as revealed by the genome and transcriptome.</title>
        <authorList>
            <person name="Tanaka T."/>
            <person name="Maeda Y."/>
            <person name="Veluchamy A."/>
            <person name="Tanaka M."/>
            <person name="Abida H."/>
            <person name="Marechal E."/>
            <person name="Bowler C."/>
            <person name="Muto M."/>
            <person name="Sunaga Y."/>
            <person name="Tanaka M."/>
            <person name="Yoshino T."/>
            <person name="Taniguchi T."/>
            <person name="Fukuda Y."/>
            <person name="Nemoto M."/>
            <person name="Matsumoto M."/>
            <person name="Wong P.S."/>
            <person name="Aburatani S."/>
            <person name="Fujibuchi W."/>
        </authorList>
    </citation>
    <scope>NUCLEOTIDE SEQUENCE [LARGE SCALE GENOMIC DNA]</scope>
    <source>
        <strain evidence="6 7">JPCC DA0580</strain>
    </source>
</reference>
<evidence type="ECO:0000256" key="2">
    <source>
        <dbReference type="ARBA" id="ARBA00022490"/>
    </source>
</evidence>
<protein>
    <recommendedName>
        <fullName evidence="8">Signal recognition particle subunit SRP19</fullName>
    </recommendedName>
</protein>
<dbReference type="GO" id="GO:0005786">
    <property type="term" value="C:signal recognition particle, endoplasmic reticulum targeting"/>
    <property type="evidence" value="ECO:0007669"/>
    <property type="project" value="UniProtKB-KW"/>
</dbReference>
<dbReference type="Pfam" id="PF01922">
    <property type="entry name" value="SRP19"/>
    <property type="match status" value="1"/>
</dbReference>
<dbReference type="Proteomes" id="UP000198406">
    <property type="component" value="Unassembled WGS sequence"/>
</dbReference>
<name>A0A1Z5JLR1_FISSO</name>
<dbReference type="PANTHER" id="PTHR17453">
    <property type="entry name" value="SIGNAL RECOGNITION PARTICLE 19 KD PROTEIN"/>
    <property type="match status" value="1"/>
</dbReference>
<dbReference type="InterPro" id="IPR002778">
    <property type="entry name" value="Signal_recog_particle_SRP19"/>
</dbReference>